<evidence type="ECO:0000313" key="2">
    <source>
        <dbReference type="Proteomes" id="UP000304148"/>
    </source>
</evidence>
<dbReference type="Proteomes" id="UP000304148">
    <property type="component" value="Chromosome"/>
</dbReference>
<gene>
    <name evidence="1" type="ORF">PBLR_11035</name>
</gene>
<sequence length="70" mass="7559">MQEESVAPSELAGSFLQYWGIVGEGEGADDKKRVIKCIGSIGASCTIPDFKLVVCSSGLSMMHGFMDMRR</sequence>
<name>A0A383R744_PAEAL</name>
<protein>
    <submittedName>
        <fullName evidence="1">Uncharacterized protein</fullName>
    </submittedName>
</protein>
<accession>A0A383R744</accession>
<proteinExistence type="predicted"/>
<dbReference type="EMBL" id="LS992241">
    <property type="protein sequence ID" value="SYX82613.1"/>
    <property type="molecule type" value="Genomic_DNA"/>
</dbReference>
<reference evidence="2" key="1">
    <citation type="submission" date="2018-08" db="EMBL/GenBank/DDBJ databases">
        <authorList>
            <person name="Chevrot R."/>
        </authorList>
    </citation>
    <scope>NUCLEOTIDE SEQUENCE [LARGE SCALE GENOMIC DNA]</scope>
</reference>
<evidence type="ECO:0000313" key="1">
    <source>
        <dbReference type="EMBL" id="SYX82613.1"/>
    </source>
</evidence>
<organism evidence="1 2">
    <name type="scientific">Paenibacillus alvei</name>
    <name type="common">Bacillus alvei</name>
    <dbReference type="NCBI Taxonomy" id="44250"/>
    <lineage>
        <taxon>Bacteria</taxon>
        <taxon>Bacillati</taxon>
        <taxon>Bacillota</taxon>
        <taxon>Bacilli</taxon>
        <taxon>Bacillales</taxon>
        <taxon>Paenibacillaceae</taxon>
        <taxon>Paenibacillus</taxon>
    </lineage>
</organism>
<dbReference type="AlphaFoldDB" id="A0A383R744"/>